<organism evidence="3 4">
    <name type="scientific">Aureimonas glaciei</name>
    <dbReference type="NCBI Taxonomy" id="1776957"/>
    <lineage>
        <taxon>Bacteria</taxon>
        <taxon>Pseudomonadati</taxon>
        <taxon>Pseudomonadota</taxon>
        <taxon>Alphaproteobacteria</taxon>
        <taxon>Hyphomicrobiales</taxon>
        <taxon>Aurantimonadaceae</taxon>
        <taxon>Aureimonas</taxon>
    </lineage>
</organism>
<comment type="caution">
    <text evidence="3">The sequence shown here is derived from an EMBL/GenBank/DDBJ whole genome shotgun (WGS) entry which is preliminary data.</text>
</comment>
<dbReference type="RefSeq" id="WP_210319237.1">
    <property type="nucleotide sequence ID" value="NZ_BMJJ01000002.1"/>
</dbReference>
<dbReference type="Pfam" id="PF13519">
    <property type="entry name" value="VWA_2"/>
    <property type="match status" value="1"/>
</dbReference>
<sequence>MKAAAGWLAARPAGLWWLVLAAVSLLVALGRPATVREVALRDLLFVVDITGSMNVRDYERAGSPVSRLDIAKAEIARVLRGLPCGSRAGLAIFTERRSFPLFAPAEVCENFAPMADATASLDWRMGWDGDSRVASGVQSAIRLAASLEADLVFLTDGHEAPPLPYQGRRPIRGEAGIGGVIVGVGGARPSPIPKYDEDGREIGFYGVGDMVHGSRVGMAPPTASSSEGFHPRNNPYGEADLKGTEHLSAVRTDYLRQMAAEAGLGYAPLDRGPALDRAIAGASRTRLAATRVPLDAVFTALALVALVAAHFAASGWLRLPRPRPASAGAHPPSAQPRPDASPDRRLTAARP</sequence>
<accession>A0A916XUA6</accession>
<protein>
    <recommendedName>
        <fullName evidence="2">VWFA domain-containing protein</fullName>
    </recommendedName>
</protein>
<evidence type="ECO:0000313" key="3">
    <source>
        <dbReference type="EMBL" id="GGD09781.1"/>
    </source>
</evidence>
<evidence type="ECO:0000259" key="2">
    <source>
        <dbReference type="PROSITE" id="PS50234"/>
    </source>
</evidence>
<dbReference type="Gene3D" id="3.40.50.410">
    <property type="entry name" value="von Willebrand factor, type A domain"/>
    <property type="match status" value="1"/>
</dbReference>
<dbReference type="PROSITE" id="PS50234">
    <property type="entry name" value="VWFA"/>
    <property type="match status" value="1"/>
</dbReference>
<dbReference type="InterPro" id="IPR002035">
    <property type="entry name" value="VWF_A"/>
</dbReference>
<feature type="region of interest" description="Disordered" evidence="1">
    <location>
        <begin position="321"/>
        <end position="351"/>
    </location>
</feature>
<keyword evidence="4" id="KW-1185">Reference proteome</keyword>
<reference evidence="3" key="2">
    <citation type="submission" date="2020-09" db="EMBL/GenBank/DDBJ databases">
        <authorList>
            <person name="Sun Q."/>
            <person name="Zhou Y."/>
        </authorList>
    </citation>
    <scope>NUCLEOTIDE SEQUENCE</scope>
    <source>
        <strain evidence="3">CGMCC 1.15493</strain>
    </source>
</reference>
<dbReference type="AlphaFoldDB" id="A0A916XUA6"/>
<gene>
    <name evidence="3" type="ORF">GCM10011335_10880</name>
</gene>
<evidence type="ECO:0000256" key="1">
    <source>
        <dbReference type="SAM" id="MobiDB-lite"/>
    </source>
</evidence>
<proteinExistence type="predicted"/>
<dbReference type="EMBL" id="BMJJ01000002">
    <property type="protein sequence ID" value="GGD09781.1"/>
    <property type="molecule type" value="Genomic_DNA"/>
</dbReference>
<dbReference type="InterPro" id="IPR036465">
    <property type="entry name" value="vWFA_dom_sf"/>
</dbReference>
<dbReference type="SMART" id="SM00327">
    <property type="entry name" value="VWA"/>
    <property type="match status" value="1"/>
</dbReference>
<name>A0A916XUA6_9HYPH</name>
<dbReference type="CDD" id="cd00198">
    <property type="entry name" value="vWFA"/>
    <property type="match status" value="1"/>
</dbReference>
<feature type="domain" description="VWFA" evidence="2">
    <location>
        <begin position="42"/>
        <end position="185"/>
    </location>
</feature>
<dbReference type="SUPFAM" id="SSF53300">
    <property type="entry name" value="vWA-like"/>
    <property type="match status" value="1"/>
</dbReference>
<evidence type="ECO:0000313" key="4">
    <source>
        <dbReference type="Proteomes" id="UP000613160"/>
    </source>
</evidence>
<feature type="compositionally biased region" description="Basic and acidic residues" evidence="1">
    <location>
        <begin position="340"/>
        <end position="351"/>
    </location>
</feature>
<dbReference type="Proteomes" id="UP000613160">
    <property type="component" value="Unassembled WGS sequence"/>
</dbReference>
<reference evidence="3" key="1">
    <citation type="journal article" date="2014" name="Int. J. Syst. Evol. Microbiol.">
        <title>Complete genome sequence of Corynebacterium casei LMG S-19264T (=DSM 44701T), isolated from a smear-ripened cheese.</title>
        <authorList>
            <consortium name="US DOE Joint Genome Institute (JGI-PGF)"/>
            <person name="Walter F."/>
            <person name="Albersmeier A."/>
            <person name="Kalinowski J."/>
            <person name="Ruckert C."/>
        </authorList>
    </citation>
    <scope>NUCLEOTIDE SEQUENCE</scope>
    <source>
        <strain evidence="3">CGMCC 1.15493</strain>
    </source>
</reference>